<dbReference type="Pfam" id="PF15953">
    <property type="entry name" value="PDU_like"/>
    <property type="match status" value="1"/>
</dbReference>
<evidence type="ECO:0000313" key="1">
    <source>
        <dbReference type="EMBL" id="VYU75217.1"/>
    </source>
</evidence>
<proteinExistence type="predicted"/>
<reference evidence="1" key="1">
    <citation type="submission" date="2019-11" db="EMBL/GenBank/DDBJ databases">
        <authorList>
            <person name="Feng L."/>
        </authorList>
    </citation>
    <scope>NUCLEOTIDE SEQUENCE</scope>
    <source>
        <strain evidence="1">EMassiliensisLFYP7</strain>
    </source>
</reference>
<name>A0A6N3HDS7_9ENTR</name>
<dbReference type="AlphaFoldDB" id="A0A6N3HDS7"/>
<dbReference type="OrthoDB" id="6572340at2"/>
<evidence type="ECO:0008006" key="2">
    <source>
        <dbReference type="Google" id="ProtNLM"/>
    </source>
</evidence>
<dbReference type="EMBL" id="CACRTZ010000037">
    <property type="protein sequence ID" value="VYU75217.1"/>
    <property type="molecule type" value="Genomic_DNA"/>
</dbReference>
<dbReference type="NCBIfam" id="NF011957">
    <property type="entry name" value="PRK15428.1"/>
    <property type="match status" value="1"/>
</dbReference>
<protein>
    <recommendedName>
        <fullName evidence="2">Microcompartment protein PduM</fullName>
    </recommendedName>
</protein>
<dbReference type="RefSeq" id="WP_044173237.1">
    <property type="nucleotide sequence ID" value="NZ_CABKSF010000001.1"/>
</dbReference>
<dbReference type="GO" id="GO:0005198">
    <property type="term" value="F:structural molecule activity"/>
    <property type="evidence" value="ECO:0007669"/>
    <property type="project" value="InterPro"/>
</dbReference>
<dbReference type="NCBIfam" id="TIGR04493">
    <property type="entry name" value="microcomp_PduM"/>
    <property type="match status" value="1"/>
</dbReference>
<sequence>MNNEQMQRIVELIVARLLARQGNLLKLSQEELRHASAMRLFLTHDQLRVTQTDLCFLRDLAEGDRDNTAVAHLFEALALGMKVEIALHHRLLGSLPLKALAKLPLTFSDETGTPVIALTSRLLSYRDIVGLSGCWLVTSRKTLITALAREAVVSQHIRLVKQE</sequence>
<organism evidence="1">
    <name type="scientific">Phytobacter massiliensis</name>
    <dbReference type="NCBI Taxonomy" id="1485952"/>
    <lineage>
        <taxon>Bacteria</taxon>
        <taxon>Pseudomonadati</taxon>
        <taxon>Pseudomonadota</taxon>
        <taxon>Gammaproteobacteria</taxon>
        <taxon>Enterobacterales</taxon>
        <taxon>Enterobacteriaceae</taxon>
        <taxon>Phytobacter</taxon>
    </lineage>
</organism>
<gene>
    <name evidence="1" type="ORF">EMLFYP7_03888</name>
</gene>
<dbReference type="InterPro" id="IPR030992">
    <property type="entry name" value="PduM"/>
</dbReference>
<accession>A0A6N3HDS7</accession>